<dbReference type="Proteomes" id="UP001187471">
    <property type="component" value="Unassembled WGS sequence"/>
</dbReference>
<dbReference type="AlphaFoldDB" id="A0AA88RIW8"/>
<dbReference type="EMBL" id="JAVXUO010001311">
    <property type="protein sequence ID" value="KAK2983601.1"/>
    <property type="molecule type" value="Genomic_DNA"/>
</dbReference>
<comment type="caution">
    <text evidence="1">The sequence shown here is derived from an EMBL/GenBank/DDBJ whole genome shotgun (WGS) entry which is preliminary data.</text>
</comment>
<name>A0AA88RIW8_9ASTE</name>
<protein>
    <submittedName>
        <fullName evidence="1">Uncharacterized protein</fullName>
    </submittedName>
</protein>
<proteinExistence type="predicted"/>
<accession>A0AA88RIW8</accession>
<evidence type="ECO:0000313" key="1">
    <source>
        <dbReference type="EMBL" id="KAK2983601.1"/>
    </source>
</evidence>
<organism evidence="1 2">
    <name type="scientific">Escallonia rubra</name>
    <dbReference type="NCBI Taxonomy" id="112253"/>
    <lineage>
        <taxon>Eukaryota</taxon>
        <taxon>Viridiplantae</taxon>
        <taxon>Streptophyta</taxon>
        <taxon>Embryophyta</taxon>
        <taxon>Tracheophyta</taxon>
        <taxon>Spermatophyta</taxon>
        <taxon>Magnoliopsida</taxon>
        <taxon>eudicotyledons</taxon>
        <taxon>Gunneridae</taxon>
        <taxon>Pentapetalae</taxon>
        <taxon>asterids</taxon>
        <taxon>campanulids</taxon>
        <taxon>Escalloniales</taxon>
        <taxon>Escalloniaceae</taxon>
        <taxon>Escallonia</taxon>
    </lineage>
</organism>
<sequence>MAMLNDGFAAVPTSKVPTNWVDRTRNLGFLNFIMEHPQQASDWCEVDRGVLVLEWTEVVVPDTEFGVHSDVKRRIRSCSNIESTVKGCGPHAKLGVPELHDGESHDAQDNDLKYYEGNTIYDKSTVAFWYLNGPKLLFMTPNLVFIAMLNDGSAAVPTSKVSSKVADLTRNLGFLNFMMVSPMMLNTMT</sequence>
<gene>
    <name evidence="1" type="ORF">RJ640_023135</name>
</gene>
<keyword evidence="2" id="KW-1185">Reference proteome</keyword>
<reference evidence="1" key="1">
    <citation type="submission" date="2022-12" db="EMBL/GenBank/DDBJ databases">
        <title>Draft genome assemblies for two species of Escallonia (Escalloniales).</title>
        <authorList>
            <person name="Chanderbali A."/>
            <person name="Dervinis C."/>
            <person name="Anghel I."/>
            <person name="Soltis D."/>
            <person name="Soltis P."/>
            <person name="Zapata F."/>
        </authorList>
    </citation>
    <scope>NUCLEOTIDE SEQUENCE</scope>
    <source>
        <strain evidence="1">UCBG92.1500</strain>
        <tissue evidence="1">Leaf</tissue>
    </source>
</reference>
<evidence type="ECO:0000313" key="2">
    <source>
        <dbReference type="Proteomes" id="UP001187471"/>
    </source>
</evidence>